<dbReference type="Proteomes" id="UP000198211">
    <property type="component" value="Unassembled WGS sequence"/>
</dbReference>
<dbReference type="SUPFAM" id="SSF53098">
    <property type="entry name" value="Ribonuclease H-like"/>
    <property type="match status" value="1"/>
</dbReference>
<dbReference type="InterPro" id="IPR036397">
    <property type="entry name" value="RNaseH_sf"/>
</dbReference>
<dbReference type="InterPro" id="IPR012337">
    <property type="entry name" value="RNaseH-like_sf"/>
</dbReference>
<dbReference type="Gene3D" id="3.30.420.10">
    <property type="entry name" value="Ribonuclease H-like superfamily/Ribonuclease H"/>
    <property type="match status" value="1"/>
</dbReference>
<organism evidence="2 3">
    <name type="scientific">Phytophthora megakarya</name>
    <dbReference type="NCBI Taxonomy" id="4795"/>
    <lineage>
        <taxon>Eukaryota</taxon>
        <taxon>Sar</taxon>
        <taxon>Stramenopiles</taxon>
        <taxon>Oomycota</taxon>
        <taxon>Peronosporomycetes</taxon>
        <taxon>Peronosporales</taxon>
        <taxon>Peronosporaceae</taxon>
        <taxon>Phytophthora</taxon>
    </lineage>
</organism>
<proteinExistence type="predicted"/>
<gene>
    <name evidence="2" type="ORF">PHMEG_0008488</name>
</gene>
<evidence type="ECO:0000313" key="2">
    <source>
        <dbReference type="EMBL" id="OWZ17558.1"/>
    </source>
</evidence>
<comment type="caution">
    <text evidence="2">The sequence shown here is derived from an EMBL/GenBank/DDBJ whole genome shotgun (WGS) entry which is preliminary data.</text>
</comment>
<evidence type="ECO:0000313" key="3">
    <source>
        <dbReference type="Proteomes" id="UP000198211"/>
    </source>
</evidence>
<dbReference type="GO" id="GO:0003676">
    <property type="term" value="F:nucleic acid binding"/>
    <property type="evidence" value="ECO:0007669"/>
    <property type="project" value="InterPro"/>
</dbReference>
<feature type="domain" description="RNase H type-1" evidence="1">
    <location>
        <begin position="5"/>
        <end position="58"/>
    </location>
</feature>
<dbReference type="GO" id="GO:0004523">
    <property type="term" value="F:RNA-DNA hybrid ribonuclease activity"/>
    <property type="evidence" value="ECO:0007669"/>
    <property type="project" value="InterPro"/>
</dbReference>
<dbReference type="PROSITE" id="PS51257">
    <property type="entry name" value="PROKAR_LIPOPROTEIN"/>
    <property type="match status" value="1"/>
</dbReference>
<dbReference type="OrthoDB" id="124261at2759"/>
<keyword evidence="3" id="KW-1185">Reference proteome</keyword>
<dbReference type="EMBL" id="NBNE01000734">
    <property type="protein sequence ID" value="OWZ17558.1"/>
    <property type="molecule type" value="Genomic_DNA"/>
</dbReference>
<dbReference type="Pfam" id="PF13456">
    <property type="entry name" value="RVT_3"/>
    <property type="match status" value="1"/>
</dbReference>
<dbReference type="InterPro" id="IPR002156">
    <property type="entry name" value="RNaseH_domain"/>
</dbReference>
<accession>A0A225WJY4</accession>
<protein>
    <recommendedName>
        <fullName evidence="1">RNase H type-1 domain-containing protein</fullName>
    </recommendedName>
</protein>
<sequence length="101" mass="10782">MSYAGKTTTNNLAEYMGLLVGLIACAKNRWTPLNVVGDSAMIITQQLRRSPPMAAHLKATEHNKTADALASSAMDLRISAQIDLGEDRGHAVGDLNKACSQ</sequence>
<reference evidence="3" key="1">
    <citation type="submission" date="2017-03" db="EMBL/GenBank/DDBJ databases">
        <title>Phytopthora megakarya and P. palmivora, two closely related causual agents of cacao black pod achieved similar genome size and gene model numbers by different mechanisms.</title>
        <authorList>
            <person name="Ali S."/>
            <person name="Shao J."/>
            <person name="Larry D.J."/>
            <person name="Kronmiller B."/>
            <person name="Shen D."/>
            <person name="Strem M.D."/>
            <person name="Melnick R.L."/>
            <person name="Guiltinan M.J."/>
            <person name="Tyler B.M."/>
            <person name="Meinhardt L.W."/>
            <person name="Bailey B.A."/>
        </authorList>
    </citation>
    <scope>NUCLEOTIDE SEQUENCE [LARGE SCALE GENOMIC DNA]</scope>
    <source>
        <strain evidence="3">zdho120</strain>
    </source>
</reference>
<dbReference type="AlphaFoldDB" id="A0A225WJY4"/>
<name>A0A225WJY4_9STRA</name>
<evidence type="ECO:0000259" key="1">
    <source>
        <dbReference type="Pfam" id="PF13456"/>
    </source>
</evidence>